<dbReference type="FunCoup" id="A0A0H2S5H4">
    <property type="interactions" value="1100"/>
</dbReference>
<dbReference type="SUPFAM" id="SSF50978">
    <property type="entry name" value="WD40 repeat-like"/>
    <property type="match status" value="1"/>
</dbReference>
<dbReference type="PRINTS" id="PR00320">
    <property type="entry name" value="GPROTEINBRPT"/>
</dbReference>
<evidence type="ECO:0000256" key="5">
    <source>
        <dbReference type="PROSITE-ProRule" id="PRU00221"/>
    </source>
</evidence>
<comment type="subcellular location">
    <subcellularLocation>
        <location evidence="1">Cytoplasm</location>
    </subcellularLocation>
</comment>
<evidence type="ECO:0000259" key="8">
    <source>
        <dbReference type="PROSITE" id="PS51396"/>
    </source>
</evidence>
<dbReference type="Gene3D" id="3.10.20.870">
    <property type="entry name" value="PFU (PLAA family ubiquitin binding), C-terminal domain"/>
    <property type="match status" value="1"/>
</dbReference>
<evidence type="ECO:0000313" key="9">
    <source>
        <dbReference type="EMBL" id="KLO19214.1"/>
    </source>
</evidence>
<dbReference type="STRING" id="27342.A0A0H2S5H4"/>
<dbReference type="PROSITE" id="PS50082">
    <property type="entry name" value="WD_REPEATS_2"/>
    <property type="match status" value="4"/>
</dbReference>
<keyword evidence="2" id="KW-0963">Cytoplasm</keyword>
<evidence type="ECO:0000256" key="3">
    <source>
        <dbReference type="ARBA" id="ARBA00022574"/>
    </source>
</evidence>
<dbReference type="Proteomes" id="UP000053477">
    <property type="component" value="Unassembled WGS sequence"/>
</dbReference>
<dbReference type="Pfam" id="PF08324">
    <property type="entry name" value="PUL"/>
    <property type="match status" value="1"/>
</dbReference>
<dbReference type="InterPro" id="IPR015943">
    <property type="entry name" value="WD40/YVTN_repeat-like_dom_sf"/>
</dbReference>
<gene>
    <name evidence="9" type="ORF">SCHPADRAFT_899049</name>
</gene>
<feature type="repeat" description="WD" evidence="5">
    <location>
        <begin position="181"/>
        <end position="211"/>
    </location>
</feature>
<feature type="repeat" description="WD" evidence="5">
    <location>
        <begin position="221"/>
        <end position="251"/>
    </location>
</feature>
<dbReference type="PANTHER" id="PTHR19849">
    <property type="entry name" value="PHOSPHOLIPASE A-2-ACTIVATING PROTEIN"/>
    <property type="match status" value="1"/>
</dbReference>
<sequence length="801" mass="86962">MPYKLAALLRSHSSDVRGVAAPTDSLVLSVSRDKTAVSWARPAPTVSFAREAVFEAGAKFVNALAYIPPTPEASKGYVVTGGGDTVINVFDLSSTATEPSYSLIGHGDNVCALNALPSGLIVSGSWDRTAKVWVNFQLAYELKGHEHNVWAVLAVDDETFLTGSADKTIKIWNKHKCIRTVTGHTGVVRGLALIPDIGFASCSNDSEVRVWTTEGDVVYTLSGHTSFVYSLTVLPNGDIASAGEDRTVRVWHDGECVQTIVHPAISVWSVASMPNGDIVSGASDGVVRVFSAAEERWAPADELKEFDETVARQALPSQQVGDVKKSDLPGPEALSIPGKKSGDVKMIRVNDNVEAHQWDSASSSWQKIGDVVDAVGSGRRQVYEGREYDYVFDVDIKDGVPPLKLPFNTSENPYFAAQRFLQANDLPGGYVDQIVQFIQSNTQGVTIGAPDGPSDPFTGGSRYRAGPTSQPTGGASISSGDPFTGGSRYTPSTANVSQPTTQPSPGVHTPTIIPVRTFVSFKQANVPAMRGKIMQFDEGFQHEISTSSLALYPDETTSLDETLTYLTQATQSGVAPEGAPLSDSHLEAVIQILQRWPSSSRFPVIDLARLISGFCPHFYEDPSRATIFFRALLEAADWSHQWETPIPKPRETNVLLTLRSFANMLQESTSPESLDWVAELLEEISKAPYEALNKLHHVTLATLLFNLSCVRLKGAISARTHEWHLKLISLVLKEEKSDGETAYRALVSLGNTLYSIKQQAGSFQLTAAQRSEIKEAVSVTKSRFPEDRIAHVSKDVESLLQ</sequence>
<dbReference type="PANTHER" id="PTHR19849:SF0">
    <property type="entry name" value="PHOSPHOLIPASE A-2-ACTIVATING PROTEIN"/>
    <property type="match status" value="1"/>
</dbReference>
<evidence type="ECO:0000313" key="10">
    <source>
        <dbReference type="Proteomes" id="UP000053477"/>
    </source>
</evidence>
<feature type="repeat" description="WD" evidence="5">
    <location>
        <begin position="142"/>
        <end position="173"/>
    </location>
</feature>
<dbReference type="InterPro" id="IPR015155">
    <property type="entry name" value="PFU"/>
</dbReference>
<dbReference type="FunFam" id="2.130.10.10:FF:000236">
    <property type="entry name" value="Polyubiquitin binding protein (Doa1/Ufd3)"/>
    <property type="match status" value="1"/>
</dbReference>
<keyword evidence="10" id="KW-1185">Reference proteome</keyword>
<dbReference type="PROSITE" id="PS51394">
    <property type="entry name" value="PFU"/>
    <property type="match status" value="1"/>
</dbReference>
<dbReference type="InterPro" id="IPR013535">
    <property type="entry name" value="PUL_dom"/>
</dbReference>
<feature type="domain" description="PFU" evidence="7">
    <location>
        <begin position="357"/>
        <end position="452"/>
    </location>
</feature>
<dbReference type="CDD" id="cd00200">
    <property type="entry name" value="WD40"/>
    <property type="match status" value="1"/>
</dbReference>
<organism evidence="9 10">
    <name type="scientific">Schizopora paradoxa</name>
    <dbReference type="NCBI Taxonomy" id="27342"/>
    <lineage>
        <taxon>Eukaryota</taxon>
        <taxon>Fungi</taxon>
        <taxon>Dikarya</taxon>
        <taxon>Basidiomycota</taxon>
        <taxon>Agaricomycotina</taxon>
        <taxon>Agaricomycetes</taxon>
        <taxon>Hymenochaetales</taxon>
        <taxon>Schizoporaceae</taxon>
        <taxon>Schizopora</taxon>
    </lineage>
</organism>
<dbReference type="SMART" id="SM00320">
    <property type="entry name" value="WD40"/>
    <property type="match status" value="7"/>
</dbReference>
<proteinExistence type="predicted"/>
<keyword evidence="3 5" id="KW-0853">WD repeat</keyword>
<dbReference type="PROSITE" id="PS51396">
    <property type="entry name" value="PUL"/>
    <property type="match status" value="1"/>
</dbReference>
<dbReference type="Pfam" id="PF09070">
    <property type="entry name" value="PFU"/>
    <property type="match status" value="1"/>
</dbReference>
<protein>
    <submittedName>
        <fullName evidence="9">Phospholipase A-2-activating protein</fullName>
    </submittedName>
</protein>
<dbReference type="InParanoid" id="A0A0H2S5H4"/>
<evidence type="ECO:0000256" key="1">
    <source>
        <dbReference type="ARBA" id="ARBA00004496"/>
    </source>
</evidence>
<dbReference type="InterPro" id="IPR020472">
    <property type="entry name" value="WD40_PAC1"/>
</dbReference>
<dbReference type="InterPro" id="IPR001680">
    <property type="entry name" value="WD40_rpt"/>
</dbReference>
<reference evidence="9 10" key="1">
    <citation type="submission" date="2015-04" db="EMBL/GenBank/DDBJ databases">
        <title>Complete genome sequence of Schizopora paradoxa KUC8140, a cosmopolitan wood degrader in East Asia.</title>
        <authorList>
            <consortium name="DOE Joint Genome Institute"/>
            <person name="Min B."/>
            <person name="Park H."/>
            <person name="Jang Y."/>
            <person name="Kim J.-J."/>
            <person name="Kim K.H."/>
            <person name="Pangilinan J."/>
            <person name="Lipzen A."/>
            <person name="Riley R."/>
            <person name="Grigoriev I.V."/>
            <person name="Spatafora J.W."/>
            <person name="Choi I.-G."/>
        </authorList>
    </citation>
    <scope>NUCLEOTIDE SEQUENCE [LARGE SCALE GENOMIC DNA]</scope>
    <source>
        <strain evidence="9 10">KUC8140</strain>
    </source>
</reference>
<dbReference type="Pfam" id="PF00400">
    <property type="entry name" value="WD40"/>
    <property type="match status" value="5"/>
</dbReference>
<dbReference type="GO" id="GO:0010992">
    <property type="term" value="P:ubiquitin recycling"/>
    <property type="evidence" value="ECO:0007669"/>
    <property type="project" value="TreeGrafter"/>
</dbReference>
<dbReference type="GO" id="GO:0043130">
    <property type="term" value="F:ubiquitin binding"/>
    <property type="evidence" value="ECO:0007669"/>
    <property type="project" value="TreeGrafter"/>
</dbReference>
<dbReference type="Gene3D" id="2.130.10.10">
    <property type="entry name" value="YVTN repeat-like/Quinoprotein amine dehydrogenase"/>
    <property type="match status" value="1"/>
</dbReference>
<feature type="region of interest" description="Disordered" evidence="6">
    <location>
        <begin position="445"/>
        <end position="509"/>
    </location>
</feature>
<accession>A0A0H2S5H4</accession>
<keyword evidence="4" id="KW-0677">Repeat</keyword>
<dbReference type="EMBL" id="KQ085888">
    <property type="protein sequence ID" value="KLO19214.1"/>
    <property type="molecule type" value="Genomic_DNA"/>
</dbReference>
<evidence type="ECO:0000256" key="6">
    <source>
        <dbReference type="SAM" id="MobiDB-lite"/>
    </source>
</evidence>
<evidence type="ECO:0000256" key="4">
    <source>
        <dbReference type="ARBA" id="ARBA00022737"/>
    </source>
</evidence>
<feature type="repeat" description="WD" evidence="5">
    <location>
        <begin position="103"/>
        <end position="133"/>
    </location>
</feature>
<dbReference type="InterPro" id="IPR038122">
    <property type="entry name" value="PFU_sf"/>
</dbReference>
<feature type="compositionally biased region" description="Polar residues" evidence="6">
    <location>
        <begin position="467"/>
        <end position="504"/>
    </location>
</feature>
<feature type="domain" description="PUL" evidence="8">
    <location>
        <begin position="511"/>
        <end position="799"/>
    </location>
</feature>
<dbReference type="OrthoDB" id="10265988at2759"/>
<dbReference type="GO" id="GO:0043161">
    <property type="term" value="P:proteasome-mediated ubiquitin-dependent protein catabolic process"/>
    <property type="evidence" value="ECO:0007669"/>
    <property type="project" value="TreeGrafter"/>
</dbReference>
<evidence type="ECO:0000256" key="2">
    <source>
        <dbReference type="ARBA" id="ARBA00022490"/>
    </source>
</evidence>
<dbReference type="InterPro" id="IPR036322">
    <property type="entry name" value="WD40_repeat_dom_sf"/>
</dbReference>
<dbReference type="GO" id="GO:0005737">
    <property type="term" value="C:cytoplasm"/>
    <property type="evidence" value="ECO:0007669"/>
    <property type="project" value="UniProtKB-SubCell"/>
</dbReference>
<dbReference type="InterPro" id="IPR011989">
    <property type="entry name" value="ARM-like"/>
</dbReference>
<dbReference type="AlphaFoldDB" id="A0A0H2S5H4"/>
<dbReference type="PROSITE" id="PS50294">
    <property type="entry name" value="WD_REPEATS_REGION"/>
    <property type="match status" value="2"/>
</dbReference>
<evidence type="ECO:0000259" key="7">
    <source>
        <dbReference type="PROSITE" id="PS51394"/>
    </source>
</evidence>
<name>A0A0H2S5H4_9AGAM</name>
<dbReference type="Gene3D" id="1.25.10.10">
    <property type="entry name" value="Leucine-rich Repeat Variant"/>
    <property type="match status" value="1"/>
</dbReference>
<dbReference type="GO" id="GO:0005634">
    <property type="term" value="C:nucleus"/>
    <property type="evidence" value="ECO:0007669"/>
    <property type="project" value="TreeGrafter"/>
</dbReference>